<evidence type="ECO:0000256" key="1">
    <source>
        <dbReference type="SAM" id="MobiDB-lite"/>
    </source>
</evidence>
<gene>
    <name evidence="3" type="ORF">BRAN1462_LOCUS55232</name>
</gene>
<accession>A0A7S2VLI5</accession>
<dbReference type="Pfam" id="PF13475">
    <property type="entry name" value="DUF4116"/>
    <property type="match status" value="4"/>
</dbReference>
<protein>
    <recommendedName>
        <fullName evidence="2">DUF4116 domain-containing protein</fullName>
    </recommendedName>
</protein>
<proteinExistence type="predicted"/>
<feature type="domain" description="DUF4116" evidence="2">
    <location>
        <begin position="149"/>
        <end position="194"/>
    </location>
</feature>
<feature type="domain" description="DUF4116" evidence="2">
    <location>
        <begin position="199"/>
        <end position="242"/>
    </location>
</feature>
<feature type="domain" description="DUF4116" evidence="2">
    <location>
        <begin position="329"/>
        <end position="377"/>
    </location>
</feature>
<feature type="region of interest" description="Disordered" evidence="1">
    <location>
        <begin position="487"/>
        <end position="506"/>
    </location>
</feature>
<dbReference type="EMBL" id="HBGW01087164">
    <property type="protein sequence ID" value="CAD9637410.1"/>
    <property type="molecule type" value="Transcribed_RNA"/>
</dbReference>
<evidence type="ECO:0000313" key="3">
    <source>
        <dbReference type="EMBL" id="CAD9637410.1"/>
    </source>
</evidence>
<dbReference type="AlphaFoldDB" id="A0A7S2VLI5"/>
<name>A0A7S2VLI5_9DINO</name>
<reference evidence="3" key="1">
    <citation type="submission" date="2021-01" db="EMBL/GenBank/DDBJ databases">
        <authorList>
            <person name="Corre E."/>
            <person name="Pelletier E."/>
            <person name="Niang G."/>
            <person name="Scheremetjew M."/>
            <person name="Finn R."/>
            <person name="Kale V."/>
            <person name="Holt S."/>
            <person name="Cochrane G."/>
            <person name="Meng A."/>
            <person name="Brown T."/>
            <person name="Cohen L."/>
        </authorList>
    </citation>
    <scope>NUCLEOTIDE SEQUENCE</scope>
    <source>
        <strain evidence="3">RCC3387</strain>
    </source>
</reference>
<sequence>MGDQGAFGGYSKGKGNGKRMRVGAVRGAASTGKGEGKAFETKEAERTYWLEAAKNGQLQWASAKERRADPEIVLEAVRSSERGTAFRFADAALRADRDFVLRAMEGCGREALLQYADEALKRDKDFVMQAITQCCGDALTYADDALRRDKEFVKEAVRQKAFALRCAARSMQADREIVLEALKASLDALDHADPVLFGDRGFMFEAVQQEGLALMYASDDLKADSALVLAAVKSNGHALSHAKGGLQANREIVLEAVRESANAIRCAADACRADRVVVLAALRQQRQQFRSLPGILSHLRRCRDDPKSRGKGWRGYTVLVHVPWSFRDDPGFMLAAAREYGLAIADASERITRDRNLVFEAVRRDGEALEFAHKELQSDPELQPQRVAQNHVAGKGLEAPTFMVAAAARMPGGGLEITMARMSGETAIFKFEDDDTFGNLASAVATHFKVEGGLVHLLAAGEVVPPLDISRPLSAMAMADVGDKKTCAAGGDEEGAATTGEELARQ</sequence>
<organism evidence="3">
    <name type="scientific">Zooxanthella nutricula</name>
    <dbReference type="NCBI Taxonomy" id="1333877"/>
    <lineage>
        <taxon>Eukaryota</taxon>
        <taxon>Sar</taxon>
        <taxon>Alveolata</taxon>
        <taxon>Dinophyceae</taxon>
        <taxon>Peridiniales</taxon>
        <taxon>Peridiniales incertae sedis</taxon>
        <taxon>Zooxanthella</taxon>
    </lineage>
</organism>
<feature type="compositionally biased region" description="Gly residues" evidence="1">
    <location>
        <begin position="1"/>
        <end position="14"/>
    </location>
</feature>
<dbReference type="InterPro" id="IPR025197">
    <property type="entry name" value="DUF4116"/>
</dbReference>
<evidence type="ECO:0000259" key="2">
    <source>
        <dbReference type="Pfam" id="PF13475"/>
    </source>
</evidence>
<feature type="region of interest" description="Disordered" evidence="1">
    <location>
        <begin position="1"/>
        <end position="37"/>
    </location>
</feature>
<feature type="compositionally biased region" description="Low complexity" evidence="1">
    <location>
        <begin position="496"/>
        <end position="506"/>
    </location>
</feature>
<feature type="domain" description="DUF4116" evidence="2">
    <location>
        <begin position="96"/>
        <end position="147"/>
    </location>
</feature>